<evidence type="ECO:0000313" key="1">
    <source>
        <dbReference type="EMBL" id="TWG87903.1"/>
    </source>
</evidence>
<reference evidence="1 2" key="1">
    <citation type="submission" date="2019-07" db="EMBL/GenBank/DDBJ databases">
        <title>Genome sequencing of lignin-degrading bacterial isolates.</title>
        <authorList>
            <person name="Gladden J."/>
        </authorList>
    </citation>
    <scope>NUCLEOTIDE SEQUENCE [LARGE SCALE GENOMIC DNA]</scope>
    <source>
        <strain evidence="1 2">J11</strain>
    </source>
</reference>
<dbReference type="AlphaFoldDB" id="A0A562BT27"/>
<organism evidence="1 2">
    <name type="scientific">Cupriavidus gilardii J11</name>
    <dbReference type="NCBI Taxonomy" id="936133"/>
    <lineage>
        <taxon>Bacteria</taxon>
        <taxon>Pseudomonadati</taxon>
        <taxon>Pseudomonadota</taxon>
        <taxon>Betaproteobacteria</taxon>
        <taxon>Burkholderiales</taxon>
        <taxon>Burkholderiaceae</taxon>
        <taxon>Cupriavidus</taxon>
    </lineage>
</organism>
<name>A0A562BT27_9BURK</name>
<proteinExistence type="predicted"/>
<gene>
    <name evidence="1" type="ORF">L602_001500000360</name>
</gene>
<keyword evidence="2" id="KW-1185">Reference proteome</keyword>
<sequence length="121" mass="13839">MQQPTDISTFGKDRFTELYSEWQRRASAGRASSYDEWMDDRFNMLPKTSATLRQGTVVFELRHGHVYAVRGDDGAVRMFRVQLSGDFPHVSFHQAGGAQLPWIAFPGVFTQAELMTLRRIP</sequence>
<dbReference type="OrthoDB" id="8961658at2"/>
<protein>
    <submittedName>
        <fullName evidence="1">Uncharacterized protein</fullName>
    </submittedName>
</protein>
<dbReference type="EMBL" id="VLJN01000007">
    <property type="protein sequence ID" value="TWG87903.1"/>
    <property type="molecule type" value="Genomic_DNA"/>
</dbReference>
<accession>A0A562BT27</accession>
<comment type="caution">
    <text evidence="1">The sequence shown here is derived from an EMBL/GenBank/DDBJ whole genome shotgun (WGS) entry which is preliminary data.</text>
</comment>
<dbReference type="Proteomes" id="UP000318141">
    <property type="component" value="Unassembled WGS sequence"/>
</dbReference>
<evidence type="ECO:0000313" key="2">
    <source>
        <dbReference type="Proteomes" id="UP000318141"/>
    </source>
</evidence>